<organism evidence="1 2">
    <name type="scientific">Camelina sativa</name>
    <name type="common">False flax</name>
    <name type="synonym">Myagrum sativum</name>
    <dbReference type="NCBI Taxonomy" id="90675"/>
    <lineage>
        <taxon>Eukaryota</taxon>
        <taxon>Viridiplantae</taxon>
        <taxon>Streptophyta</taxon>
        <taxon>Embryophyta</taxon>
        <taxon>Tracheophyta</taxon>
        <taxon>Spermatophyta</taxon>
        <taxon>Magnoliopsida</taxon>
        <taxon>eudicotyledons</taxon>
        <taxon>Gunneridae</taxon>
        <taxon>Pentapetalae</taxon>
        <taxon>rosids</taxon>
        <taxon>malvids</taxon>
        <taxon>Brassicales</taxon>
        <taxon>Brassicaceae</taxon>
        <taxon>Camelineae</taxon>
        <taxon>Camelina</taxon>
    </lineage>
</organism>
<accession>A0ABM1QJ99</accession>
<protein>
    <submittedName>
        <fullName evidence="2">Uncharacterized protein LOC109127060</fullName>
    </submittedName>
</protein>
<dbReference type="CDD" id="cd09272">
    <property type="entry name" value="RNase_HI_RT_Ty1"/>
    <property type="match status" value="1"/>
</dbReference>
<dbReference type="InterPro" id="IPR043502">
    <property type="entry name" value="DNA/RNA_pol_sf"/>
</dbReference>
<evidence type="ECO:0000313" key="1">
    <source>
        <dbReference type="Proteomes" id="UP000694864"/>
    </source>
</evidence>
<sequence length="243" mass="27633">MELNLKLSTEAGEILSDASYYRRFIGKLVYLTVTRPDICFAVNKLSQYLQTPRKPHLDVAYRILAYLKNDPGQGLFYSANSTLSLRAFADANWGNCPETSRSISGICVFLGDSLISWRSKKQDVVSQSSAEAEYRSMAKATCELLWINSLLEDLQVRLIDPIVMYCDNEAALHIAKNSVFHERTKHIERDCHVVRERVASGFMKVLHIGTEHQLADMLTKALTEKQFLYLLSKMGLHHLYLPS</sequence>
<dbReference type="PANTHER" id="PTHR11439">
    <property type="entry name" value="GAG-POL-RELATED RETROTRANSPOSON"/>
    <property type="match status" value="1"/>
</dbReference>
<name>A0ABM1QJ99_CAMSA</name>
<dbReference type="SUPFAM" id="SSF56672">
    <property type="entry name" value="DNA/RNA polymerases"/>
    <property type="match status" value="1"/>
</dbReference>
<gene>
    <name evidence="2" type="primary">LOC109127060</name>
</gene>
<dbReference type="PANTHER" id="PTHR11439:SF470">
    <property type="entry name" value="CYSTEINE-RICH RLK (RECEPTOR-LIKE PROTEIN KINASE) 8"/>
    <property type="match status" value="1"/>
</dbReference>
<dbReference type="Proteomes" id="UP000694864">
    <property type="component" value="Chromosome 2"/>
</dbReference>
<keyword evidence="1" id="KW-1185">Reference proteome</keyword>
<proteinExistence type="predicted"/>
<dbReference type="RefSeq" id="XP_019086837.1">
    <property type="nucleotide sequence ID" value="XM_019231292.1"/>
</dbReference>
<evidence type="ECO:0000313" key="2">
    <source>
        <dbReference type="RefSeq" id="XP_019086837.1"/>
    </source>
</evidence>
<reference evidence="1" key="1">
    <citation type="journal article" date="2014" name="Nat. Commun.">
        <title>The emerging biofuel crop Camelina sativa retains a highly undifferentiated hexaploid genome structure.</title>
        <authorList>
            <person name="Kagale S."/>
            <person name="Koh C."/>
            <person name="Nixon J."/>
            <person name="Bollina V."/>
            <person name="Clarke W.E."/>
            <person name="Tuteja R."/>
            <person name="Spillane C."/>
            <person name="Robinson S.J."/>
            <person name="Links M.G."/>
            <person name="Clarke C."/>
            <person name="Higgins E.E."/>
            <person name="Huebert T."/>
            <person name="Sharpe A.G."/>
            <person name="Parkin I.A."/>
        </authorList>
    </citation>
    <scope>NUCLEOTIDE SEQUENCE [LARGE SCALE GENOMIC DNA]</scope>
    <source>
        <strain evidence="1">cv. DH55</strain>
    </source>
</reference>
<dbReference type="GeneID" id="109127060"/>
<reference evidence="2" key="2">
    <citation type="submission" date="2025-08" db="UniProtKB">
        <authorList>
            <consortium name="RefSeq"/>
        </authorList>
    </citation>
    <scope>IDENTIFICATION</scope>
    <source>
        <tissue evidence="2">Leaf</tissue>
    </source>
</reference>